<keyword evidence="2" id="KW-0813">Transport</keyword>
<dbReference type="PATRIC" id="fig|301148.3.peg.3809"/>
<evidence type="ECO:0000256" key="1">
    <source>
        <dbReference type="ARBA" id="ARBA00004651"/>
    </source>
</evidence>
<dbReference type="SUPFAM" id="SSF103473">
    <property type="entry name" value="MFS general substrate transporter"/>
    <property type="match status" value="1"/>
</dbReference>
<dbReference type="STRING" id="301148.B4135_2304"/>
<dbReference type="InterPro" id="IPR036259">
    <property type="entry name" value="MFS_trans_sf"/>
</dbReference>
<keyword evidence="5 7" id="KW-1133">Transmembrane helix</keyword>
<feature type="transmembrane region" description="Helical" evidence="7">
    <location>
        <begin position="290"/>
        <end position="308"/>
    </location>
</feature>
<dbReference type="PANTHER" id="PTHR43266:SF2">
    <property type="entry name" value="MAJOR FACILITATOR SUPERFAMILY (MFS) PROFILE DOMAIN-CONTAINING PROTEIN"/>
    <property type="match status" value="1"/>
</dbReference>
<feature type="transmembrane region" description="Helical" evidence="7">
    <location>
        <begin position="48"/>
        <end position="73"/>
    </location>
</feature>
<comment type="subcellular location">
    <subcellularLocation>
        <location evidence="1">Cell membrane</location>
        <topology evidence="1">Multi-pass membrane protein</topology>
    </subcellularLocation>
</comment>
<dbReference type="InterPro" id="IPR020846">
    <property type="entry name" value="MFS_dom"/>
</dbReference>
<evidence type="ECO:0000256" key="4">
    <source>
        <dbReference type="ARBA" id="ARBA00022692"/>
    </source>
</evidence>
<dbReference type="InterPro" id="IPR022324">
    <property type="entry name" value="Bacilysin_exporter_BacE_put"/>
</dbReference>
<organism evidence="9 10">
    <name type="scientific">Caldibacillus debilis</name>
    <dbReference type="NCBI Taxonomy" id="301148"/>
    <lineage>
        <taxon>Bacteria</taxon>
        <taxon>Bacillati</taxon>
        <taxon>Bacillota</taxon>
        <taxon>Bacilli</taxon>
        <taxon>Bacillales</taxon>
        <taxon>Bacillaceae</taxon>
        <taxon>Caldibacillus</taxon>
    </lineage>
</organism>
<dbReference type="PRINTS" id="PR01988">
    <property type="entry name" value="EXPORTERBACE"/>
</dbReference>
<evidence type="ECO:0000313" key="9">
    <source>
        <dbReference type="EMBL" id="KYD18686.1"/>
    </source>
</evidence>
<dbReference type="InterPro" id="IPR011701">
    <property type="entry name" value="MFS"/>
</dbReference>
<feature type="transmembrane region" description="Helical" evidence="7">
    <location>
        <begin position="341"/>
        <end position="366"/>
    </location>
</feature>
<dbReference type="GO" id="GO:0022857">
    <property type="term" value="F:transmembrane transporter activity"/>
    <property type="evidence" value="ECO:0007669"/>
    <property type="project" value="InterPro"/>
</dbReference>
<feature type="transmembrane region" description="Helical" evidence="7">
    <location>
        <begin position="79"/>
        <end position="100"/>
    </location>
</feature>
<feature type="transmembrane region" description="Helical" evidence="7">
    <location>
        <begin position="315"/>
        <end position="335"/>
    </location>
</feature>
<feature type="transmembrane region" description="Helical" evidence="7">
    <location>
        <begin position="136"/>
        <end position="155"/>
    </location>
</feature>
<protein>
    <recommendedName>
        <fullName evidence="8">Major facilitator superfamily (MFS) profile domain-containing protein</fullName>
    </recommendedName>
</protein>
<dbReference type="Proteomes" id="UP000075683">
    <property type="component" value="Unassembled WGS sequence"/>
</dbReference>
<sequence>MLDANPIWEPGWDFFLLSGSFMARFACGSDGMIGRTEGDGMGERKKQWLLFIGLGTSTFGDFIYLVAINVFILRLTDSAAAVAGLWIMSPLAAILTQFWSGTFIDRFNKRRLLIATDLFRAVLTASIPLLESVWLIYGILFLLAVAKAFFNPASITYITKLVPAEDRKKFNACRSLVTSGAFLIGPAISGMLLLISTPEAAILLNAVSFACSALVFFFLPDLDGPKAEKRKIHFRVFAEDWGKVLRFSRNHPYIVTIYFLAQFFMIIALGMDAQEVVFARKVVGLSESEYGLLISVTGIGYVAGSMVLSRTAQKISVRTMIAVGHLLVAAGYIIYAFSYSFLAIAAGFLLLGFFNAFSGTGVLTFFQNHFPQDMMGRISSIYGLFQSLLQILFILLIGFTGDLFPLRSSIVLASFVCLSIGLLLAWMVFHPAKRAFFAEAEARDHSAGASR</sequence>
<feature type="domain" description="Major facilitator superfamily (MFS) profile" evidence="8">
    <location>
        <begin position="46"/>
        <end position="433"/>
    </location>
</feature>
<dbReference type="Pfam" id="PF07690">
    <property type="entry name" value="MFS_1"/>
    <property type="match status" value="2"/>
</dbReference>
<comment type="caution">
    <text evidence="9">The sequence shown here is derived from an EMBL/GenBank/DDBJ whole genome shotgun (WGS) entry which is preliminary data.</text>
</comment>
<feature type="transmembrane region" description="Helical" evidence="7">
    <location>
        <begin position="253"/>
        <end position="270"/>
    </location>
</feature>
<evidence type="ECO:0000256" key="7">
    <source>
        <dbReference type="SAM" id="Phobius"/>
    </source>
</evidence>
<dbReference type="PANTHER" id="PTHR43266">
    <property type="entry name" value="MACROLIDE-EFFLUX PROTEIN"/>
    <property type="match status" value="1"/>
</dbReference>
<feature type="transmembrane region" description="Helical" evidence="7">
    <location>
        <begin position="176"/>
        <end position="195"/>
    </location>
</feature>
<dbReference type="EMBL" id="LQYT01000049">
    <property type="protein sequence ID" value="KYD18686.1"/>
    <property type="molecule type" value="Genomic_DNA"/>
</dbReference>
<evidence type="ECO:0000256" key="3">
    <source>
        <dbReference type="ARBA" id="ARBA00022475"/>
    </source>
</evidence>
<accession>A0A150M2N9</accession>
<evidence type="ECO:0000256" key="5">
    <source>
        <dbReference type="ARBA" id="ARBA00022989"/>
    </source>
</evidence>
<feature type="transmembrane region" description="Helical" evidence="7">
    <location>
        <begin position="378"/>
        <end position="398"/>
    </location>
</feature>
<keyword evidence="4 7" id="KW-0812">Transmembrane</keyword>
<evidence type="ECO:0000256" key="2">
    <source>
        <dbReference type="ARBA" id="ARBA00022448"/>
    </source>
</evidence>
<evidence type="ECO:0000256" key="6">
    <source>
        <dbReference type="ARBA" id="ARBA00023136"/>
    </source>
</evidence>
<reference evidence="9 10" key="1">
    <citation type="submission" date="2016-01" db="EMBL/GenBank/DDBJ databases">
        <title>Draft Genome Sequences of Seven Thermophilic Sporeformers Isolated from Foods.</title>
        <authorList>
            <person name="Berendsen E.M."/>
            <person name="Wells-Bennik M.H."/>
            <person name="Krawcyk A.O."/>
            <person name="De Jong A."/>
            <person name="Holsappel S."/>
            <person name="Eijlander R.T."/>
            <person name="Kuipers O.P."/>
        </authorList>
    </citation>
    <scope>NUCLEOTIDE SEQUENCE [LARGE SCALE GENOMIC DNA]</scope>
    <source>
        <strain evidence="9 10">B4135</strain>
    </source>
</reference>
<proteinExistence type="predicted"/>
<keyword evidence="3" id="KW-1003">Cell membrane</keyword>
<dbReference type="Gene3D" id="1.20.1250.20">
    <property type="entry name" value="MFS general substrate transporter like domains"/>
    <property type="match status" value="1"/>
</dbReference>
<evidence type="ECO:0000313" key="10">
    <source>
        <dbReference type="Proteomes" id="UP000075683"/>
    </source>
</evidence>
<keyword evidence="6 7" id="KW-0472">Membrane</keyword>
<dbReference type="PROSITE" id="PS50850">
    <property type="entry name" value="MFS"/>
    <property type="match status" value="1"/>
</dbReference>
<dbReference type="GO" id="GO:0005886">
    <property type="term" value="C:plasma membrane"/>
    <property type="evidence" value="ECO:0007669"/>
    <property type="project" value="UniProtKB-SubCell"/>
</dbReference>
<dbReference type="CDD" id="cd06173">
    <property type="entry name" value="MFS_MefA_like"/>
    <property type="match status" value="1"/>
</dbReference>
<feature type="transmembrane region" description="Helical" evidence="7">
    <location>
        <begin position="201"/>
        <end position="222"/>
    </location>
</feature>
<feature type="transmembrane region" description="Helical" evidence="7">
    <location>
        <begin position="410"/>
        <end position="429"/>
    </location>
</feature>
<dbReference type="AlphaFoldDB" id="A0A150M2N9"/>
<evidence type="ECO:0000259" key="8">
    <source>
        <dbReference type="PROSITE" id="PS50850"/>
    </source>
</evidence>
<gene>
    <name evidence="9" type="ORF">B4135_2304</name>
</gene>
<name>A0A150M2N9_9BACI</name>